<sequence>MDINGKKVLITGATGFIGKRLTRVLLERGCRVRCMVRRDNAGKPEGAEVIRADMLDRNSLLPVMAGVDTAFYLVHSMGGGRSGFERRDREAAANFVCAAEANGVRRVIYLGGLGETGSRLSGHLASRMEVADILRAGSFATTFLRAAVIVGAGGASFELVRGLVERLPVMITPRWVSTRCQPIAVDDVISYLAGCLEDERTAGRTFDIGGPEILTYREMMEHFARVEGKPLMIVPVPVLTPRLSSYWVALFSPVPPSVSMPLIEGLSSEVICREHSIRDLIPLRLSSYDEAVRRALAEEVVIKDQHEKGGVQ</sequence>
<dbReference type="Proteomes" id="UP000784128">
    <property type="component" value="Unassembled WGS sequence"/>
</dbReference>
<dbReference type="RefSeq" id="WP_214301203.1">
    <property type="nucleotide sequence ID" value="NZ_JAHDYS010000019.1"/>
</dbReference>
<gene>
    <name evidence="2" type="ORF">KJB30_16030</name>
</gene>
<protein>
    <submittedName>
        <fullName evidence="2">NAD(P)H-binding protein</fullName>
    </submittedName>
</protein>
<dbReference type="InterPro" id="IPR008030">
    <property type="entry name" value="NmrA-like"/>
</dbReference>
<dbReference type="EMBL" id="JAHDYS010000019">
    <property type="protein sequence ID" value="MBT1073301.1"/>
    <property type="molecule type" value="Genomic_DNA"/>
</dbReference>
<evidence type="ECO:0000313" key="2">
    <source>
        <dbReference type="EMBL" id="MBT1073301.1"/>
    </source>
</evidence>
<dbReference type="SUPFAM" id="SSF51735">
    <property type="entry name" value="NAD(P)-binding Rossmann-fold domains"/>
    <property type="match status" value="1"/>
</dbReference>
<dbReference type="InterPro" id="IPR051207">
    <property type="entry name" value="ComplexI_NDUFA9_subunit"/>
</dbReference>
<evidence type="ECO:0000259" key="1">
    <source>
        <dbReference type="Pfam" id="PF05368"/>
    </source>
</evidence>
<dbReference type="PANTHER" id="PTHR12126:SF11">
    <property type="entry name" value="NADH DEHYDROGENASE [UBIQUINONE] 1 ALPHA SUBCOMPLEX SUBUNIT 9, MITOCHONDRIAL"/>
    <property type="match status" value="1"/>
</dbReference>
<comment type="caution">
    <text evidence="2">The sequence shown here is derived from an EMBL/GenBank/DDBJ whole genome shotgun (WGS) entry which is preliminary data.</text>
</comment>
<dbReference type="PANTHER" id="PTHR12126">
    <property type="entry name" value="NADH-UBIQUINONE OXIDOREDUCTASE 39 KDA SUBUNIT-RELATED"/>
    <property type="match status" value="1"/>
</dbReference>
<accession>A0ABS5UC89</accession>
<organism evidence="2 3">
    <name type="scientific">Pelotalea chapellei</name>
    <dbReference type="NCBI Taxonomy" id="44671"/>
    <lineage>
        <taxon>Bacteria</taxon>
        <taxon>Pseudomonadati</taxon>
        <taxon>Thermodesulfobacteriota</taxon>
        <taxon>Desulfuromonadia</taxon>
        <taxon>Geobacterales</taxon>
        <taxon>Geobacteraceae</taxon>
        <taxon>Pelotalea</taxon>
    </lineage>
</organism>
<name>A0ABS5UC89_9BACT</name>
<evidence type="ECO:0000313" key="3">
    <source>
        <dbReference type="Proteomes" id="UP000784128"/>
    </source>
</evidence>
<reference evidence="2 3" key="1">
    <citation type="submission" date="2021-05" db="EMBL/GenBank/DDBJ databases">
        <title>The draft genome of Geobacter chapellei DSM 13688.</title>
        <authorList>
            <person name="Xu Z."/>
            <person name="Masuda Y."/>
            <person name="Itoh H."/>
            <person name="Senoo K."/>
        </authorList>
    </citation>
    <scope>NUCLEOTIDE SEQUENCE [LARGE SCALE GENOMIC DNA]</scope>
    <source>
        <strain evidence="2 3">DSM 13688</strain>
    </source>
</reference>
<dbReference type="Gene3D" id="3.40.50.720">
    <property type="entry name" value="NAD(P)-binding Rossmann-like Domain"/>
    <property type="match status" value="1"/>
</dbReference>
<proteinExistence type="predicted"/>
<feature type="domain" description="NmrA-like" evidence="1">
    <location>
        <begin position="6"/>
        <end position="237"/>
    </location>
</feature>
<keyword evidence="3" id="KW-1185">Reference proteome</keyword>
<dbReference type="InterPro" id="IPR036291">
    <property type="entry name" value="NAD(P)-bd_dom_sf"/>
</dbReference>
<dbReference type="Pfam" id="PF05368">
    <property type="entry name" value="NmrA"/>
    <property type="match status" value="1"/>
</dbReference>